<dbReference type="EMBL" id="DS999411">
    <property type="protein sequence ID" value="EED34650.1"/>
    <property type="molecule type" value="Genomic_DNA"/>
</dbReference>
<feature type="active site" description="Charge relay system" evidence="5">
    <location>
        <position position="581"/>
    </location>
</feature>
<comment type="similarity">
    <text evidence="1 5">Belongs to the peptidase S8 family.</text>
</comment>
<dbReference type="InterPro" id="IPR015500">
    <property type="entry name" value="Peptidase_S8_subtilisin-rel"/>
</dbReference>
<evidence type="ECO:0000313" key="9">
    <source>
        <dbReference type="Proteomes" id="UP000004699"/>
    </source>
</evidence>
<dbReference type="GO" id="GO:0006508">
    <property type="term" value="P:proteolysis"/>
    <property type="evidence" value="ECO:0007669"/>
    <property type="project" value="UniProtKB-KW"/>
</dbReference>
<reference evidence="9" key="1">
    <citation type="journal article" date="2013" name="BMC Microbiol.">
        <title>Taxonomy and evolution of bacteriochlorophyll a-containing members of the OM60/NOR5 clade of marine gammaproteobacteria: description of Luminiphilus syltensis gen. nov., sp. nov., reclassification of Haliea rubra as Pseudohaliea rubra gen. nov., comb. nov., and emendation of Chromatocurvus halotolerans.</title>
        <authorList>
            <person name="Spring S."/>
            <person name="Riedel T."/>
            <person name="Sproer C."/>
            <person name="Yan S."/>
            <person name="Harder J."/>
            <person name="Fuchs B.M."/>
        </authorList>
    </citation>
    <scope>NUCLEOTIDE SEQUENCE [LARGE SCALE GENOMIC DNA]</scope>
    <source>
        <strain evidence="9">NOR51-B</strain>
    </source>
</reference>
<evidence type="ECO:0000256" key="3">
    <source>
        <dbReference type="ARBA" id="ARBA00022801"/>
    </source>
</evidence>
<name>B8KXB7_9GAMM</name>
<dbReference type="GO" id="GO:0004252">
    <property type="term" value="F:serine-type endopeptidase activity"/>
    <property type="evidence" value="ECO:0007669"/>
    <property type="project" value="UniProtKB-UniRule"/>
</dbReference>
<dbReference type="SUPFAM" id="SSF52743">
    <property type="entry name" value="Subtilisin-like"/>
    <property type="match status" value="1"/>
</dbReference>
<keyword evidence="3 5" id="KW-0378">Hydrolase</keyword>
<organism evidence="8 9">
    <name type="scientific">Luminiphilus syltensis NOR5-1B</name>
    <dbReference type="NCBI Taxonomy" id="565045"/>
    <lineage>
        <taxon>Bacteria</taxon>
        <taxon>Pseudomonadati</taxon>
        <taxon>Pseudomonadota</taxon>
        <taxon>Gammaproteobacteria</taxon>
        <taxon>Cellvibrionales</taxon>
        <taxon>Halieaceae</taxon>
        <taxon>Luminiphilus</taxon>
    </lineage>
</organism>
<feature type="region of interest" description="Disordered" evidence="6">
    <location>
        <begin position="218"/>
        <end position="240"/>
    </location>
</feature>
<dbReference type="Proteomes" id="UP000004699">
    <property type="component" value="Unassembled WGS sequence"/>
</dbReference>
<dbReference type="InterPro" id="IPR036852">
    <property type="entry name" value="Peptidase_S8/S53_dom_sf"/>
</dbReference>
<dbReference type="HOGENOM" id="CLU_011263_21_1_6"/>
<dbReference type="RefSeq" id="WP_009019398.1">
    <property type="nucleotide sequence ID" value="NZ_DS999411.1"/>
</dbReference>
<protein>
    <submittedName>
        <fullName evidence="8">Serine protease</fullName>
    </submittedName>
</protein>
<dbReference type="PRINTS" id="PR00723">
    <property type="entry name" value="SUBTILISIN"/>
</dbReference>
<evidence type="ECO:0000259" key="7">
    <source>
        <dbReference type="Pfam" id="PF00082"/>
    </source>
</evidence>
<feature type="domain" description="Peptidase S8/S53" evidence="7">
    <location>
        <begin position="390"/>
        <end position="626"/>
    </location>
</feature>
<sequence length="630" mass="66778">MMTLPVNSTPAAPRWKVIPLFACAVWLFSQASYSQELTVGGYADFGDDVDEQVEEQVADQLEEQTEQGVADATEDEVSDGVVDSVEDRVEDQLTVGGYVDFDEQVEEQVEDQVEDSVSDEVVDGVVDQAEDAVLDDITEGAEEEIVVTTEEVIAEEVEDSLETSVEQSVEEDTEEEVVATVEEQAAESAEQQIEEQVADAAEDAVAGDVTAATEVAVEESAGDAAEASLEEQVAESISADAEEEVIDDVYDTAERVALVSTEDLLASEVEELIDDIETGIGIDKHRIHSDQWLVMAEPEVFDELADEGYLFDTFTELPGLGLRLAEVAAPASFDISVARDGILDVVGDRAEVDLNHIYTAGVPDAGDAASGVLPRDAMTFPDDIGSLNLRIGVVDSAVDMTHPALAKASITARAFVGNDTDMPAFHGTAIASIFSADFEDFQGIAPGATLYSAAVFESSENDGEIASTVSLVRAIDWLLATGVDVVNLSLAGPANRLLEVALKRVAERDVIVLAAAGNGGPMSRPLYPAAYDSVVAVTAVDREGRVFRLANRGDYLDLAAPGVNLRHALAGGGYATSSGTSFAVPFAATAAAAIKHREPETDVLDRLYASVTDLGPPGRDTIYGYGLLRP</sequence>
<accession>B8KXB7</accession>
<evidence type="ECO:0000256" key="1">
    <source>
        <dbReference type="ARBA" id="ARBA00011073"/>
    </source>
</evidence>
<dbReference type="AlphaFoldDB" id="B8KXB7"/>
<keyword evidence="4 5" id="KW-0720">Serine protease</keyword>
<dbReference type="STRING" id="565045.NOR51B_588"/>
<dbReference type="PANTHER" id="PTHR43806:SF11">
    <property type="entry name" value="CEREVISIN-RELATED"/>
    <property type="match status" value="1"/>
</dbReference>
<evidence type="ECO:0000256" key="2">
    <source>
        <dbReference type="ARBA" id="ARBA00022670"/>
    </source>
</evidence>
<dbReference type="PROSITE" id="PS51892">
    <property type="entry name" value="SUBTILASE"/>
    <property type="match status" value="1"/>
</dbReference>
<evidence type="ECO:0000256" key="6">
    <source>
        <dbReference type="SAM" id="MobiDB-lite"/>
    </source>
</evidence>
<evidence type="ECO:0000256" key="5">
    <source>
        <dbReference type="PROSITE-ProRule" id="PRU01240"/>
    </source>
</evidence>
<dbReference type="Pfam" id="PF00082">
    <property type="entry name" value="Peptidase_S8"/>
    <property type="match status" value="1"/>
</dbReference>
<dbReference type="InterPro" id="IPR000209">
    <property type="entry name" value="Peptidase_S8/S53_dom"/>
</dbReference>
<dbReference type="Gene3D" id="3.40.50.200">
    <property type="entry name" value="Peptidase S8/S53 domain"/>
    <property type="match status" value="1"/>
</dbReference>
<feature type="active site" description="Charge relay system" evidence="5">
    <location>
        <position position="395"/>
    </location>
</feature>
<evidence type="ECO:0000313" key="8">
    <source>
        <dbReference type="EMBL" id="EED34650.1"/>
    </source>
</evidence>
<keyword evidence="2 5" id="KW-0645">Protease</keyword>
<keyword evidence="9" id="KW-1185">Reference proteome</keyword>
<dbReference type="PANTHER" id="PTHR43806">
    <property type="entry name" value="PEPTIDASE S8"/>
    <property type="match status" value="1"/>
</dbReference>
<dbReference type="CDD" id="cd05561">
    <property type="entry name" value="Peptidases_S8_4"/>
    <property type="match status" value="1"/>
</dbReference>
<dbReference type="eggNOG" id="COG1404">
    <property type="taxonomic scope" value="Bacteria"/>
</dbReference>
<evidence type="ECO:0000256" key="4">
    <source>
        <dbReference type="ARBA" id="ARBA00022825"/>
    </source>
</evidence>
<dbReference type="InterPro" id="IPR050131">
    <property type="entry name" value="Peptidase_S8_subtilisin-like"/>
</dbReference>
<proteinExistence type="inferred from homology"/>
<gene>
    <name evidence="8" type="ORF">NOR51B_588</name>
</gene>
<feature type="active site" description="Charge relay system" evidence="5">
    <location>
        <position position="426"/>
    </location>
</feature>